<sequence length="34" mass="4009">MLLRRPVRCQLTGHFLHAQQLERITALCVTFVTR</sequence>
<dbReference type="EMBL" id="BK057796">
    <property type="protein sequence ID" value="DAE92287.1"/>
    <property type="molecule type" value="Genomic_DNA"/>
</dbReference>
<name>A0A8S5RS27_9CAUD</name>
<reference evidence="1" key="1">
    <citation type="journal article" date="2021" name="Proc. Natl. Acad. Sci. U.S.A.">
        <title>A Catalog of Tens of Thousands of Viruses from Human Metagenomes Reveals Hidden Associations with Chronic Diseases.</title>
        <authorList>
            <person name="Tisza M.J."/>
            <person name="Buck C.B."/>
        </authorList>
    </citation>
    <scope>NUCLEOTIDE SEQUENCE</scope>
    <source>
        <strain evidence="1">CtFBb37</strain>
    </source>
</reference>
<protein>
    <submittedName>
        <fullName evidence="1">Uncharacterized protein</fullName>
    </submittedName>
</protein>
<accession>A0A8S5RS27</accession>
<proteinExistence type="predicted"/>
<organism evidence="1">
    <name type="scientific">Siphoviridae sp. ctFBb37</name>
    <dbReference type="NCBI Taxonomy" id="2827565"/>
    <lineage>
        <taxon>Viruses</taxon>
        <taxon>Duplodnaviria</taxon>
        <taxon>Heunggongvirae</taxon>
        <taxon>Uroviricota</taxon>
        <taxon>Caudoviricetes</taxon>
    </lineage>
</organism>
<evidence type="ECO:0000313" key="1">
    <source>
        <dbReference type="EMBL" id="DAE92287.1"/>
    </source>
</evidence>